<evidence type="ECO:0000259" key="2">
    <source>
        <dbReference type="Pfam" id="PF22725"/>
    </source>
</evidence>
<dbReference type="STRING" id="117157.SAMN04489717_3863"/>
<dbReference type="GO" id="GO:0000166">
    <property type="term" value="F:nucleotide binding"/>
    <property type="evidence" value="ECO:0007669"/>
    <property type="project" value="InterPro"/>
</dbReference>
<name>A0A1H1V1D3_9ACTN</name>
<dbReference type="Pfam" id="PF01408">
    <property type="entry name" value="GFO_IDH_MocA"/>
    <property type="match status" value="1"/>
</dbReference>
<dbReference type="Gene3D" id="3.30.360.10">
    <property type="entry name" value="Dihydrodipicolinate Reductase, domain 2"/>
    <property type="match status" value="1"/>
</dbReference>
<dbReference type="InterPro" id="IPR055170">
    <property type="entry name" value="GFO_IDH_MocA-like_dom"/>
</dbReference>
<dbReference type="PANTHER" id="PTHR43377">
    <property type="entry name" value="BILIVERDIN REDUCTASE A"/>
    <property type="match status" value="1"/>
</dbReference>
<dbReference type="AlphaFoldDB" id="A0A1H1V1D3"/>
<organism evidence="3 4">
    <name type="scientific">Actinopolymorpha singaporensis</name>
    <dbReference type="NCBI Taxonomy" id="117157"/>
    <lineage>
        <taxon>Bacteria</taxon>
        <taxon>Bacillati</taxon>
        <taxon>Actinomycetota</taxon>
        <taxon>Actinomycetes</taxon>
        <taxon>Propionibacteriales</taxon>
        <taxon>Actinopolymorphaceae</taxon>
        <taxon>Actinopolymorpha</taxon>
    </lineage>
</organism>
<dbReference type="Gene3D" id="3.40.50.720">
    <property type="entry name" value="NAD(P)-binding Rossmann-like Domain"/>
    <property type="match status" value="1"/>
</dbReference>
<evidence type="ECO:0000313" key="4">
    <source>
        <dbReference type="Proteomes" id="UP000198983"/>
    </source>
</evidence>
<reference evidence="3 4" key="1">
    <citation type="submission" date="2016-10" db="EMBL/GenBank/DDBJ databases">
        <authorList>
            <person name="de Groot N.N."/>
        </authorList>
    </citation>
    <scope>NUCLEOTIDE SEQUENCE [LARGE SCALE GENOMIC DNA]</scope>
    <source>
        <strain evidence="3 4">DSM 22024</strain>
    </source>
</reference>
<keyword evidence="4" id="KW-1185">Reference proteome</keyword>
<dbReference type="InterPro" id="IPR051450">
    <property type="entry name" value="Gfo/Idh/MocA_Oxidoreductases"/>
</dbReference>
<sequence length="333" mass="34646">MTTALRVGIVGAGLIAGVHARAYATVPGVSIVGVADPRETKAQALASTVGARAFDGLEAVLDAGVDVISVCTPPDTHAELAVAAIKSGAHVLCEKPLAGTLEDARRIVAAAHTTQAVVCVGHVSRFEPDHQRAKELVDEGRLGRLAMLCHSMTTSLPGWSEGGWLTDPRRSGGPLLDLAVHSFDYLSWVNGSAPTRVYAIGADSPAGPATYALATLAYANGAMGQIEVSWAHPAERGFKVAVELAGTLGRLAWDYDSINGGAMYSRQTGRTLLDPLGERGFAREVTAFVHAVRAGGPSPVPVEAAFQSTRTALAAQHSLDTGEPVDLTTWEVA</sequence>
<dbReference type="RefSeq" id="WP_092655011.1">
    <property type="nucleotide sequence ID" value="NZ_LT629732.1"/>
</dbReference>
<dbReference type="SUPFAM" id="SSF55347">
    <property type="entry name" value="Glyceraldehyde-3-phosphate dehydrogenase-like, C-terminal domain"/>
    <property type="match status" value="1"/>
</dbReference>
<feature type="domain" description="GFO/IDH/MocA-like oxidoreductase" evidence="2">
    <location>
        <begin position="130"/>
        <end position="251"/>
    </location>
</feature>
<dbReference type="Pfam" id="PF22725">
    <property type="entry name" value="GFO_IDH_MocA_C3"/>
    <property type="match status" value="1"/>
</dbReference>
<gene>
    <name evidence="3" type="ORF">SAMN04489717_3863</name>
</gene>
<dbReference type="EMBL" id="LT629732">
    <property type="protein sequence ID" value="SDS78572.1"/>
    <property type="molecule type" value="Genomic_DNA"/>
</dbReference>
<protein>
    <submittedName>
        <fullName evidence="3">Predicted dehydrogenase</fullName>
    </submittedName>
</protein>
<dbReference type="SUPFAM" id="SSF51735">
    <property type="entry name" value="NAD(P)-binding Rossmann-fold domains"/>
    <property type="match status" value="1"/>
</dbReference>
<evidence type="ECO:0000313" key="3">
    <source>
        <dbReference type="EMBL" id="SDS78572.1"/>
    </source>
</evidence>
<dbReference type="InterPro" id="IPR000683">
    <property type="entry name" value="Gfo/Idh/MocA-like_OxRdtase_N"/>
</dbReference>
<proteinExistence type="predicted"/>
<evidence type="ECO:0000259" key="1">
    <source>
        <dbReference type="Pfam" id="PF01408"/>
    </source>
</evidence>
<accession>A0A1H1V1D3</accession>
<dbReference type="PANTHER" id="PTHR43377:SF1">
    <property type="entry name" value="BILIVERDIN REDUCTASE A"/>
    <property type="match status" value="1"/>
</dbReference>
<feature type="domain" description="Gfo/Idh/MocA-like oxidoreductase N-terminal" evidence="1">
    <location>
        <begin position="5"/>
        <end position="122"/>
    </location>
</feature>
<dbReference type="Proteomes" id="UP000198983">
    <property type="component" value="Chromosome I"/>
</dbReference>
<dbReference type="OrthoDB" id="256869at2"/>
<dbReference type="InterPro" id="IPR036291">
    <property type="entry name" value="NAD(P)-bd_dom_sf"/>
</dbReference>